<proteinExistence type="predicted"/>
<dbReference type="InterPro" id="IPR050266">
    <property type="entry name" value="AB_hydrolase_sf"/>
</dbReference>
<dbReference type="Pfam" id="PF00561">
    <property type="entry name" value="Abhydrolase_1"/>
    <property type="match status" value="1"/>
</dbReference>
<dbReference type="PANTHER" id="PTHR43798:SF33">
    <property type="entry name" value="HYDROLASE, PUTATIVE (AFU_ORTHOLOGUE AFUA_2G14860)-RELATED"/>
    <property type="match status" value="1"/>
</dbReference>
<dbReference type="RefSeq" id="WP_223105196.1">
    <property type="nucleotide sequence ID" value="NZ_CP061913.1"/>
</dbReference>
<organism evidence="2 3">
    <name type="scientific">Dactylosporangium vinaceum</name>
    <dbReference type="NCBI Taxonomy" id="53362"/>
    <lineage>
        <taxon>Bacteria</taxon>
        <taxon>Bacillati</taxon>
        <taxon>Actinomycetota</taxon>
        <taxon>Actinomycetes</taxon>
        <taxon>Micromonosporales</taxon>
        <taxon>Micromonosporaceae</taxon>
        <taxon>Dactylosporangium</taxon>
    </lineage>
</organism>
<evidence type="ECO:0000313" key="2">
    <source>
        <dbReference type="EMBL" id="MFB9446363.1"/>
    </source>
</evidence>
<dbReference type="PRINTS" id="PR00111">
    <property type="entry name" value="ABHYDROLASE"/>
</dbReference>
<keyword evidence="3" id="KW-1185">Reference proteome</keyword>
<evidence type="ECO:0000259" key="1">
    <source>
        <dbReference type="Pfam" id="PF00561"/>
    </source>
</evidence>
<gene>
    <name evidence="2" type="ORF">ACFFTR_25035</name>
</gene>
<dbReference type="GO" id="GO:0016787">
    <property type="term" value="F:hydrolase activity"/>
    <property type="evidence" value="ECO:0007669"/>
    <property type="project" value="UniProtKB-KW"/>
</dbReference>
<dbReference type="InterPro" id="IPR000073">
    <property type="entry name" value="AB_hydrolase_1"/>
</dbReference>
<dbReference type="SUPFAM" id="SSF53474">
    <property type="entry name" value="alpha/beta-Hydrolases"/>
    <property type="match status" value="1"/>
</dbReference>
<evidence type="ECO:0000313" key="3">
    <source>
        <dbReference type="Proteomes" id="UP001589608"/>
    </source>
</evidence>
<protein>
    <submittedName>
        <fullName evidence="2">Alpha/beta fold hydrolase</fullName>
    </submittedName>
</protein>
<feature type="domain" description="AB hydrolase-1" evidence="1">
    <location>
        <begin position="24"/>
        <end position="253"/>
    </location>
</feature>
<comment type="caution">
    <text evidence="2">The sequence shown here is derived from an EMBL/GenBank/DDBJ whole genome shotgun (WGS) entry which is preliminary data.</text>
</comment>
<keyword evidence="2" id="KW-0378">Hydrolase</keyword>
<dbReference type="PANTHER" id="PTHR43798">
    <property type="entry name" value="MONOACYLGLYCEROL LIPASE"/>
    <property type="match status" value="1"/>
</dbReference>
<accession>A0ABV5MBZ8</accession>
<sequence>MHRVELRRDDVVLSCLTGGPPAAPPVLLLHGLAGAGTELLPTAHALTGDFRVIVPDQRAHGHSTRRPADLSRDAYVADAAFLLDALGGARPAAVAGQSMGGHTAMLLAAHHPELVSNLVMLEAGVGGTAPGDDYPARLGRWFASWPLPFPSAAAAVSFLGATPTARAWAADLEQHPDGLRPRFDADMMEAAIRPVAAEARWAQWQAVRAPTLLIRGERGTCPPEEDARMRALRPGVRYATIADAGHDAHLDQPAAWLTLLRAALTG</sequence>
<dbReference type="InterPro" id="IPR029058">
    <property type="entry name" value="AB_hydrolase_fold"/>
</dbReference>
<reference evidence="2 3" key="1">
    <citation type="submission" date="2024-09" db="EMBL/GenBank/DDBJ databases">
        <authorList>
            <person name="Sun Q."/>
            <person name="Mori K."/>
        </authorList>
    </citation>
    <scope>NUCLEOTIDE SEQUENCE [LARGE SCALE GENOMIC DNA]</scope>
    <source>
        <strain evidence="2 3">JCM 3307</strain>
    </source>
</reference>
<dbReference type="Proteomes" id="UP001589608">
    <property type="component" value="Unassembled WGS sequence"/>
</dbReference>
<dbReference type="Gene3D" id="3.40.50.1820">
    <property type="entry name" value="alpha/beta hydrolase"/>
    <property type="match status" value="1"/>
</dbReference>
<name>A0ABV5MBZ8_9ACTN</name>
<dbReference type="EMBL" id="JBHMCA010000047">
    <property type="protein sequence ID" value="MFB9446363.1"/>
    <property type="molecule type" value="Genomic_DNA"/>
</dbReference>